<dbReference type="AlphaFoldDB" id="A0AB34GI45"/>
<evidence type="ECO:0000313" key="2">
    <source>
        <dbReference type="Proteomes" id="UP001159641"/>
    </source>
</evidence>
<evidence type="ECO:0000313" key="1">
    <source>
        <dbReference type="EMBL" id="KAJ8778069.1"/>
    </source>
</evidence>
<keyword evidence="2" id="KW-1185">Reference proteome</keyword>
<sequence>MQEKPALQVACYREEYGLPGLRSPGITEASQEEARCCLPEPSSEAGLSFPVGITTSALGLSLPCPGNDLRGDANPFLLSSDPIGSACGMRRPKAQLLSSG</sequence>
<organism evidence="1 2">
    <name type="scientific">Eschrichtius robustus</name>
    <name type="common">California gray whale</name>
    <name type="synonym">Eschrichtius gibbosus</name>
    <dbReference type="NCBI Taxonomy" id="9764"/>
    <lineage>
        <taxon>Eukaryota</taxon>
        <taxon>Metazoa</taxon>
        <taxon>Chordata</taxon>
        <taxon>Craniata</taxon>
        <taxon>Vertebrata</taxon>
        <taxon>Euteleostomi</taxon>
        <taxon>Mammalia</taxon>
        <taxon>Eutheria</taxon>
        <taxon>Laurasiatheria</taxon>
        <taxon>Artiodactyla</taxon>
        <taxon>Whippomorpha</taxon>
        <taxon>Cetacea</taxon>
        <taxon>Mysticeti</taxon>
        <taxon>Eschrichtiidae</taxon>
        <taxon>Eschrichtius</taxon>
    </lineage>
</organism>
<proteinExistence type="predicted"/>
<accession>A0AB34GI45</accession>
<reference evidence="1 2" key="1">
    <citation type="submission" date="2022-11" db="EMBL/GenBank/DDBJ databases">
        <title>Whole genome sequence of Eschrichtius robustus ER-17-0199.</title>
        <authorList>
            <person name="Bruniche-Olsen A."/>
            <person name="Black A.N."/>
            <person name="Fields C.J."/>
            <person name="Walden K."/>
            <person name="Dewoody J.A."/>
        </authorList>
    </citation>
    <scope>NUCLEOTIDE SEQUENCE [LARGE SCALE GENOMIC DNA]</scope>
    <source>
        <strain evidence="1">ER-17-0199</strain>
        <tissue evidence="1">Blubber</tissue>
    </source>
</reference>
<protein>
    <submittedName>
        <fullName evidence="1">Uncharacterized protein</fullName>
    </submittedName>
</protein>
<comment type="caution">
    <text evidence="1">The sequence shown here is derived from an EMBL/GenBank/DDBJ whole genome shotgun (WGS) entry which is preliminary data.</text>
</comment>
<name>A0AB34GI45_ESCRO</name>
<dbReference type="EMBL" id="JAIQCJ010002272">
    <property type="protein sequence ID" value="KAJ8778069.1"/>
    <property type="molecule type" value="Genomic_DNA"/>
</dbReference>
<dbReference type="Proteomes" id="UP001159641">
    <property type="component" value="Unassembled WGS sequence"/>
</dbReference>
<gene>
    <name evidence="1" type="ORF">J1605_013929</name>
</gene>